<gene>
    <name evidence="2" type="ORF">CRENPOLYSF1_890029</name>
</gene>
<feature type="domain" description="Smr" evidence="1">
    <location>
        <begin position="95"/>
        <end position="176"/>
    </location>
</feature>
<dbReference type="AlphaFoldDB" id="A0A1R4HJG7"/>
<evidence type="ECO:0000259" key="1">
    <source>
        <dbReference type="PROSITE" id="PS50828"/>
    </source>
</evidence>
<dbReference type="PANTHER" id="PTHR35562">
    <property type="entry name" value="DNA ENDONUCLEASE SMRA-RELATED"/>
    <property type="match status" value="1"/>
</dbReference>
<dbReference type="PROSITE" id="PS50828">
    <property type="entry name" value="SMR"/>
    <property type="match status" value="1"/>
</dbReference>
<protein>
    <submittedName>
        <fullName evidence="2">Smr protein/MutS2</fullName>
    </submittedName>
</protein>
<dbReference type="InterPro" id="IPR036063">
    <property type="entry name" value="Smr_dom_sf"/>
</dbReference>
<dbReference type="SUPFAM" id="SSF160443">
    <property type="entry name" value="SMR domain-like"/>
    <property type="match status" value="1"/>
</dbReference>
<dbReference type="OrthoDB" id="9808881at2"/>
<keyword evidence="3" id="KW-1185">Reference proteome</keyword>
<reference evidence="3" key="1">
    <citation type="submission" date="2017-02" db="EMBL/GenBank/DDBJ databases">
        <authorList>
            <person name="Daims H."/>
        </authorList>
    </citation>
    <scope>NUCLEOTIDE SEQUENCE [LARGE SCALE GENOMIC DNA]</scope>
</reference>
<evidence type="ECO:0000313" key="3">
    <source>
        <dbReference type="Proteomes" id="UP000195667"/>
    </source>
</evidence>
<dbReference type="EMBL" id="FUKI01000169">
    <property type="protein sequence ID" value="SJM96359.1"/>
    <property type="molecule type" value="Genomic_DNA"/>
</dbReference>
<evidence type="ECO:0000313" key="2">
    <source>
        <dbReference type="EMBL" id="SJM96359.1"/>
    </source>
</evidence>
<accession>A0A1R4HJG7</accession>
<dbReference type="Proteomes" id="UP000195667">
    <property type="component" value="Unassembled WGS sequence"/>
</dbReference>
<dbReference type="GO" id="GO:0004520">
    <property type="term" value="F:DNA endonuclease activity"/>
    <property type="evidence" value="ECO:0007669"/>
    <property type="project" value="TreeGrafter"/>
</dbReference>
<name>A0A1R4HJG7_9GAMM</name>
<proteinExistence type="predicted"/>
<dbReference type="PANTHER" id="PTHR35562:SF2">
    <property type="entry name" value="DNA ENDONUCLEASE SMRA-RELATED"/>
    <property type="match status" value="1"/>
</dbReference>
<sequence>MPKKNISSEDSHLFRNTVGKVQLINSDKVLLNQPVKTKPVPKRQQITIDDYFLAHDDTVLEKLSIEDTLSFSADGLQKNVLKRLRQGYFGQDAEIDLHGLSSAAAKQQLIQFLHHSVENGRRCVHIIHGKGYRSPDNHPVLKNNLNSWLRQHRYVLAFCSAPPRHGGAGALVVLLQLAEKYDDLSGEAY</sequence>
<dbReference type="InterPro" id="IPR002625">
    <property type="entry name" value="Smr_dom"/>
</dbReference>
<dbReference type="SMART" id="SM00463">
    <property type="entry name" value="SMR"/>
    <property type="match status" value="1"/>
</dbReference>
<dbReference type="Gene3D" id="3.30.1370.110">
    <property type="match status" value="1"/>
</dbReference>
<organism evidence="2 3">
    <name type="scientific">Crenothrix polyspora</name>
    <dbReference type="NCBI Taxonomy" id="360316"/>
    <lineage>
        <taxon>Bacteria</taxon>
        <taxon>Pseudomonadati</taxon>
        <taxon>Pseudomonadota</taxon>
        <taxon>Gammaproteobacteria</taxon>
        <taxon>Methylococcales</taxon>
        <taxon>Crenotrichaceae</taxon>
        <taxon>Crenothrix</taxon>
    </lineage>
</organism>
<dbReference type="Pfam" id="PF01713">
    <property type="entry name" value="Smr"/>
    <property type="match status" value="1"/>
</dbReference>